<dbReference type="EC" id="2.8.3.6" evidence="3"/>
<dbReference type="SMART" id="SM00882">
    <property type="entry name" value="CoA_trans"/>
    <property type="match status" value="1"/>
</dbReference>
<evidence type="ECO:0000313" key="4">
    <source>
        <dbReference type="EMBL" id="RMS26528.1"/>
    </source>
</evidence>
<proteinExistence type="predicted"/>
<gene>
    <name evidence="4" type="ORF">ALP70_04525</name>
</gene>
<dbReference type="GO" id="GO:0047569">
    <property type="term" value="F:3-oxoadipate CoA-transferase activity"/>
    <property type="evidence" value="ECO:0007669"/>
    <property type="project" value="UniProtKB-EC"/>
</dbReference>
<accession>A0A3M5BQ06</accession>
<reference evidence="4 5" key="1">
    <citation type="submission" date="2018-08" db="EMBL/GenBank/DDBJ databases">
        <title>Recombination of ecologically and evolutionarily significant loci maintains genetic cohesion in the Pseudomonas syringae species complex.</title>
        <authorList>
            <person name="Dillon M."/>
            <person name="Thakur S."/>
            <person name="Almeida R.N.D."/>
            <person name="Weir B.S."/>
            <person name="Guttman D.S."/>
        </authorList>
    </citation>
    <scope>NUCLEOTIDE SEQUENCE [LARGE SCALE GENOMIC DNA]</scope>
    <source>
        <strain evidence="4 5">ICMP 13685</strain>
    </source>
</reference>
<evidence type="ECO:0000256" key="2">
    <source>
        <dbReference type="ARBA" id="ARBA00005114"/>
    </source>
</evidence>
<evidence type="ECO:0000256" key="1">
    <source>
        <dbReference type="ARBA" id="ARBA00001447"/>
    </source>
</evidence>
<dbReference type="Gene3D" id="3.40.1080.10">
    <property type="entry name" value="Glutaconate Coenzyme A-transferase"/>
    <property type="match status" value="1"/>
</dbReference>
<dbReference type="Proteomes" id="UP000269801">
    <property type="component" value="Unassembled WGS sequence"/>
</dbReference>
<dbReference type="GO" id="GO:0042952">
    <property type="term" value="P:beta-ketoadipate pathway"/>
    <property type="evidence" value="ECO:0007669"/>
    <property type="project" value="UniProtKB-UniPathway"/>
</dbReference>
<comment type="pathway">
    <text evidence="2">Aromatic compound metabolism; beta-ketoadipate pathway; acetyl-CoA and succinyl-CoA from 3-oxoadipate: step 1/2.</text>
</comment>
<sequence length="330" mass="36085">MNLFGYRTVSRLSDCLPVCSGITSFSFRRRSSRCSLNVMLGSEHLMADILSLRDAVKQLVNDGDIVALEGFTHLIPTAAGHEIIRQGKKDLTLVRMTPDLIYDQLIGAGCAKRLIFSWGGNPGVGSLHRLRDAVEKQWPRALEIEEHSHADLANAYVAGASGLPFAVLRAYAGSDLPKVNPLIKTVTCPFTGEVLAAVPSVRPDVTVIHAQKADRKGNVLLWGILGAQKEAALAAKRCIVTVEEIVDDLQAPMNSCVLPTWALSAVCLVPGGAHPSYAHGYYERDNPFYQAWDPIARDRETFTAWIDEYIHGTADFSEFQSKLARASEAK</sequence>
<comment type="caution">
    <text evidence="4">The sequence shown here is derived from an EMBL/GenBank/DDBJ whole genome shotgun (WGS) entry which is preliminary data.</text>
</comment>
<evidence type="ECO:0000313" key="5">
    <source>
        <dbReference type="Proteomes" id="UP000269801"/>
    </source>
</evidence>
<dbReference type="SUPFAM" id="SSF100950">
    <property type="entry name" value="NagB/RpiA/CoA transferase-like"/>
    <property type="match status" value="1"/>
</dbReference>
<dbReference type="AlphaFoldDB" id="A0A3M5BQ06"/>
<name>A0A3M5BQ06_PSESS</name>
<keyword evidence="4" id="KW-0808">Transferase</keyword>
<evidence type="ECO:0000256" key="3">
    <source>
        <dbReference type="ARBA" id="ARBA00012492"/>
    </source>
</evidence>
<organism evidence="4 5">
    <name type="scientific">Pseudomonas savastanoi</name>
    <name type="common">Pseudomonas syringae pv. savastanoi</name>
    <dbReference type="NCBI Taxonomy" id="29438"/>
    <lineage>
        <taxon>Bacteria</taxon>
        <taxon>Pseudomonadati</taxon>
        <taxon>Pseudomonadota</taxon>
        <taxon>Gammaproteobacteria</taxon>
        <taxon>Pseudomonadales</taxon>
        <taxon>Pseudomonadaceae</taxon>
        <taxon>Pseudomonas</taxon>
    </lineage>
</organism>
<dbReference type="Pfam" id="PF01144">
    <property type="entry name" value="CoA_trans"/>
    <property type="match status" value="1"/>
</dbReference>
<dbReference type="InterPro" id="IPR037171">
    <property type="entry name" value="NagB/RpiA_transferase-like"/>
</dbReference>
<dbReference type="InterPro" id="IPR004165">
    <property type="entry name" value="CoA_trans_fam_I"/>
</dbReference>
<dbReference type="PANTHER" id="PTHR43293">
    <property type="entry name" value="ACETATE COA-TRANSFERASE YDIF"/>
    <property type="match status" value="1"/>
</dbReference>
<dbReference type="UniPathway" id="UPA00157">
    <property type="reaction ID" value="UER00262"/>
</dbReference>
<comment type="catalytic activity">
    <reaction evidence="1">
        <text>3-oxoadipate + succinyl-CoA = 3-oxoadipyl-CoA + succinate</text>
        <dbReference type="Rhea" id="RHEA:12048"/>
        <dbReference type="ChEBI" id="CHEBI:15775"/>
        <dbReference type="ChEBI" id="CHEBI:30031"/>
        <dbReference type="ChEBI" id="CHEBI:57292"/>
        <dbReference type="ChEBI" id="CHEBI:57348"/>
        <dbReference type="EC" id="2.8.3.6"/>
    </reaction>
</comment>
<dbReference type="Gene3D" id="3.30.30.40">
    <property type="match status" value="1"/>
</dbReference>
<dbReference type="PANTHER" id="PTHR43293:SF3">
    <property type="entry name" value="CHOLESTEROL RING-CLEAVING HYDROLASE IPDB SUBUNIT"/>
    <property type="match status" value="1"/>
</dbReference>
<protein>
    <recommendedName>
        <fullName evidence="3">3-oxoadipate CoA-transferase</fullName>
        <ecNumber evidence="3">2.8.3.6</ecNumber>
    </recommendedName>
</protein>
<dbReference type="EMBL" id="RBSL01000233">
    <property type="protein sequence ID" value="RMS26528.1"/>
    <property type="molecule type" value="Genomic_DNA"/>
</dbReference>